<dbReference type="Gene3D" id="3.20.20.80">
    <property type="entry name" value="Glycosidases"/>
    <property type="match status" value="1"/>
</dbReference>
<sequence length="94" mass="10047">MGDLEGLKVTPPSSPNNKPEDMIASTSQSPNSETNTMPLGTSLPNMAEYVVNGGYGGAMIFSLSMDDYQGKCSQDGSTFPLTRRVKLVLTDDQL</sequence>
<evidence type="ECO:0000256" key="1">
    <source>
        <dbReference type="SAM" id="MobiDB-lite"/>
    </source>
</evidence>
<dbReference type="EMBL" id="OE857993">
    <property type="protein sequence ID" value="CAD7616959.1"/>
    <property type="molecule type" value="Genomic_DNA"/>
</dbReference>
<accession>A0A7R9PSZ3</accession>
<dbReference type="AlphaFoldDB" id="A0A7R9PSZ3"/>
<name>A0A7R9PSZ3_TIMGE</name>
<protein>
    <recommendedName>
        <fullName evidence="3">Chitinase</fullName>
    </recommendedName>
</protein>
<evidence type="ECO:0008006" key="3">
    <source>
        <dbReference type="Google" id="ProtNLM"/>
    </source>
</evidence>
<feature type="compositionally biased region" description="Polar residues" evidence="1">
    <location>
        <begin position="24"/>
        <end position="42"/>
    </location>
</feature>
<feature type="region of interest" description="Disordered" evidence="1">
    <location>
        <begin position="1"/>
        <end position="42"/>
    </location>
</feature>
<reference evidence="2" key="1">
    <citation type="submission" date="2020-11" db="EMBL/GenBank/DDBJ databases">
        <authorList>
            <person name="Tran Van P."/>
        </authorList>
    </citation>
    <scope>NUCLEOTIDE SEQUENCE</scope>
</reference>
<proteinExistence type="predicted"/>
<dbReference type="InterPro" id="IPR017853">
    <property type="entry name" value="GH"/>
</dbReference>
<organism evidence="2">
    <name type="scientific">Timema genevievae</name>
    <name type="common">Walking stick</name>
    <dbReference type="NCBI Taxonomy" id="629358"/>
    <lineage>
        <taxon>Eukaryota</taxon>
        <taxon>Metazoa</taxon>
        <taxon>Ecdysozoa</taxon>
        <taxon>Arthropoda</taxon>
        <taxon>Hexapoda</taxon>
        <taxon>Insecta</taxon>
        <taxon>Pterygota</taxon>
        <taxon>Neoptera</taxon>
        <taxon>Polyneoptera</taxon>
        <taxon>Phasmatodea</taxon>
        <taxon>Timematodea</taxon>
        <taxon>Timematoidea</taxon>
        <taxon>Timematidae</taxon>
        <taxon>Timema</taxon>
    </lineage>
</organism>
<gene>
    <name evidence="2" type="ORF">TGEB3V08_LOCUS11827</name>
</gene>
<evidence type="ECO:0000313" key="2">
    <source>
        <dbReference type="EMBL" id="CAD7616959.1"/>
    </source>
</evidence>
<dbReference type="SUPFAM" id="SSF51445">
    <property type="entry name" value="(Trans)glycosidases"/>
    <property type="match status" value="1"/>
</dbReference>